<dbReference type="PANTHER" id="PTHR47589">
    <property type="entry name" value="FATTY-ACID-BINDING PROTEIN 1"/>
    <property type="match status" value="1"/>
</dbReference>
<reference evidence="2 3" key="1">
    <citation type="journal article" date="2021" name="Commun. Biol.">
        <title>The genome of Shorea leprosula (Dipterocarpaceae) highlights the ecological relevance of drought in aseasonal tropical rainforests.</title>
        <authorList>
            <person name="Ng K.K.S."/>
            <person name="Kobayashi M.J."/>
            <person name="Fawcett J.A."/>
            <person name="Hatakeyama M."/>
            <person name="Paape T."/>
            <person name="Ng C.H."/>
            <person name="Ang C.C."/>
            <person name="Tnah L.H."/>
            <person name="Lee C.T."/>
            <person name="Nishiyama T."/>
            <person name="Sese J."/>
            <person name="O'Brien M.J."/>
            <person name="Copetti D."/>
            <person name="Mohd Noor M.I."/>
            <person name="Ong R.C."/>
            <person name="Putra M."/>
            <person name="Sireger I.Z."/>
            <person name="Indrioko S."/>
            <person name="Kosugi Y."/>
            <person name="Izuno A."/>
            <person name="Isagi Y."/>
            <person name="Lee S.L."/>
            <person name="Shimizu K.K."/>
        </authorList>
    </citation>
    <scope>NUCLEOTIDE SEQUENCE [LARGE SCALE GENOMIC DNA]</scope>
    <source>
        <strain evidence="2">214</strain>
    </source>
</reference>
<gene>
    <name evidence="2" type="ORF">SLEP1_g58896</name>
</gene>
<organism evidence="2 3">
    <name type="scientific">Rubroshorea leprosula</name>
    <dbReference type="NCBI Taxonomy" id="152421"/>
    <lineage>
        <taxon>Eukaryota</taxon>
        <taxon>Viridiplantae</taxon>
        <taxon>Streptophyta</taxon>
        <taxon>Embryophyta</taxon>
        <taxon>Tracheophyta</taxon>
        <taxon>Spermatophyta</taxon>
        <taxon>Magnoliopsida</taxon>
        <taxon>eudicotyledons</taxon>
        <taxon>Gunneridae</taxon>
        <taxon>Pentapetalae</taxon>
        <taxon>rosids</taxon>
        <taxon>malvids</taxon>
        <taxon>Malvales</taxon>
        <taxon>Dipterocarpaceae</taxon>
        <taxon>Rubroshorea</taxon>
    </lineage>
</organism>
<name>A0AAV5MRY4_9ROSI</name>
<dbReference type="GO" id="GO:0006631">
    <property type="term" value="P:fatty acid metabolic process"/>
    <property type="evidence" value="ECO:0007669"/>
    <property type="project" value="TreeGrafter"/>
</dbReference>
<dbReference type="SUPFAM" id="SSF54626">
    <property type="entry name" value="Chalcone isomerase"/>
    <property type="match status" value="1"/>
</dbReference>
<dbReference type="AlphaFoldDB" id="A0AAV5MRY4"/>
<dbReference type="GO" id="GO:0016872">
    <property type="term" value="F:intramolecular lyase activity"/>
    <property type="evidence" value="ECO:0007669"/>
    <property type="project" value="InterPro"/>
</dbReference>
<protein>
    <recommendedName>
        <fullName evidence="4">Chalcone isomerase</fullName>
    </recommendedName>
</protein>
<evidence type="ECO:0008006" key="4">
    <source>
        <dbReference type="Google" id="ProtNLM"/>
    </source>
</evidence>
<dbReference type="InterPro" id="IPR016088">
    <property type="entry name" value="Chalcone_isomerase_3-sand"/>
</dbReference>
<evidence type="ECO:0000256" key="1">
    <source>
        <dbReference type="ARBA" id="ARBA00007166"/>
    </source>
</evidence>
<evidence type="ECO:0000313" key="2">
    <source>
        <dbReference type="EMBL" id="GKV52307.1"/>
    </source>
</evidence>
<dbReference type="Gene3D" id="3.50.70.10">
    <property type="match status" value="1"/>
</dbReference>
<accession>A0AAV5MRY4</accession>
<dbReference type="PANTHER" id="PTHR47589:SF4">
    <property type="entry name" value="FATTY-ACID-BINDING PROTEIN 1-LIKE"/>
    <property type="match status" value="1"/>
</dbReference>
<dbReference type="GO" id="GO:0005504">
    <property type="term" value="F:fatty acid binding"/>
    <property type="evidence" value="ECO:0007669"/>
    <property type="project" value="TreeGrafter"/>
</dbReference>
<proteinExistence type="inferred from homology"/>
<dbReference type="Gene3D" id="1.10.890.20">
    <property type="match status" value="1"/>
</dbReference>
<evidence type="ECO:0000313" key="3">
    <source>
        <dbReference type="Proteomes" id="UP001054252"/>
    </source>
</evidence>
<dbReference type="InterPro" id="IPR044228">
    <property type="entry name" value="FAP1"/>
</dbReference>
<comment type="caution">
    <text evidence="2">The sequence shown here is derived from an EMBL/GenBank/DDBJ whole genome shotgun (WGS) entry which is preliminary data.</text>
</comment>
<sequence>MATNTKPEMAKEEVAVEVEPNTGVPFPVKLDDGKLQLNCVGVRRKSILGLGIKVYAFGIYADNEKLKDLMKSKIGTAPPAPTKEMYDVVIESDVPMMIRMSMTFSNISNTPLVKSGFADDIAGTIKKLNGGKRNDELSKMVMGPLSDNVKLKVGSLIEIYRLSGYVLQTKVMGELVSKVDSELLCKTMIYFYLGHDDLDKEAREKFGMFLLSLF</sequence>
<dbReference type="InterPro" id="IPR016089">
    <property type="entry name" value="Chalcone_isomerase_bundle_sf"/>
</dbReference>
<keyword evidence="3" id="KW-1185">Reference proteome</keyword>
<dbReference type="GO" id="GO:0009570">
    <property type="term" value="C:chloroplast stroma"/>
    <property type="evidence" value="ECO:0007669"/>
    <property type="project" value="TreeGrafter"/>
</dbReference>
<dbReference type="EMBL" id="BPVZ01000665">
    <property type="protein sequence ID" value="GKV52307.1"/>
    <property type="molecule type" value="Genomic_DNA"/>
</dbReference>
<dbReference type="InterPro" id="IPR036298">
    <property type="entry name" value="Chalcone_isomerase_sf"/>
</dbReference>
<comment type="similarity">
    <text evidence="1">Belongs to the chalcone isomerase family.</text>
</comment>
<dbReference type="Proteomes" id="UP001054252">
    <property type="component" value="Unassembled WGS sequence"/>
</dbReference>